<dbReference type="HOGENOM" id="CLU_596326_0_0_1"/>
<organism evidence="1 2">
    <name type="scientific">Tetranychus urticae</name>
    <name type="common">Two-spotted spider mite</name>
    <dbReference type="NCBI Taxonomy" id="32264"/>
    <lineage>
        <taxon>Eukaryota</taxon>
        <taxon>Metazoa</taxon>
        <taxon>Ecdysozoa</taxon>
        <taxon>Arthropoda</taxon>
        <taxon>Chelicerata</taxon>
        <taxon>Arachnida</taxon>
        <taxon>Acari</taxon>
        <taxon>Acariformes</taxon>
        <taxon>Trombidiformes</taxon>
        <taxon>Prostigmata</taxon>
        <taxon>Eleutherengona</taxon>
        <taxon>Raphignathae</taxon>
        <taxon>Tetranychoidea</taxon>
        <taxon>Tetranychidae</taxon>
        <taxon>Tetranychus</taxon>
    </lineage>
</organism>
<reference evidence="2" key="1">
    <citation type="submission" date="2011-08" db="EMBL/GenBank/DDBJ databases">
        <authorList>
            <person name="Rombauts S."/>
        </authorList>
    </citation>
    <scope>NUCLEOTIDE SEQUENCE</scope>
    <source>
        <strain evidence="2">London</strain>
    </source>
</reference>
<dbReference type="EMBL" id="CAEY01000378">
    <property type="status" value="NOT_ANNOTATED_CDS"/>
    <property type="molecule type" value="Genomic_DNA"/>
</dbReference>
<proteinExistence type="predicted"/>
<evidence type="ECO:0000313" key="1">
    <source>
        <dbReference type="EnsemblMetazoa" id="tetur18g00460.1"/>
    </source>
</evidence>
<name>T1KQM4_TETUR</name>
<sequence length="459" mass="51607">MAANKTPYENSQEQQLTIKTYILQSAASTQDFWLTDGKTAYLYRCEVTDSKSSSLVENNPIRRWKSIKKAYLVPQIQDGSAIMGCSWLISQYNTDWPLNENGKPVDLINNPYSLVFGSIDGVYSNKHADKSLIPIYQLQYLYEECKQKTKICYGSNDCVKSASCSELLIITAREYDAIYIDFMFLILVPQEQTSYVIDIKPLPRILKDGNGQNETLLNRLILRTYCDQNICRHKAVFHDFLEIVLDENVLTYSSSHVTGSVRKFIWSLPMIFELNGTLFNCKDTMYKVAIKSSDGLVLAESKSSGLPGYSLREDVFKECTMIKLSSDERGSSAVCYGFNKNDPTSGCLKCSSCSVVAILKPLLTTISNENAVEREELELQLYAQEDTSSFGLFFDYNPDLELSFGYQCLNGEKDGRDDQSVTESTTADESYGQVVNQNGLVAYGSVFCKFIISGKFVGN</sequence>
<protein>
    <submittedName>
        <fullName evidence="1">Uncharacterized protein</fullName>
    </submittedName>
</protein>
<dbReference type="Proteomes" id="UP000015104">
    <property type="component" value="Unassembled WGS sequence"/>
</dbReference>
<reference evidence="1" key="2">
    <citation type="submission" date="2015-06" db="UniProtKB">
        <authorList>
            <consortium name="EnsemblMetazoa"/>
        </authorList>
    </citation>
    <scope>IDENTIFICATION</scope>
</reference>
<dbReference type="EnsemblMetazoa" id="tetur18g00460.1">
    <property type="protein sequence ID" value="tetur18g00460.1"/>
    <property type="gene ID" value="tetur18g00460"/>
</dbReference>
<accession>T1KQM4</accession>
<keyword evidence="2" id="KW-1185">Reference proteome</keyword>
<dbReference type="AlphaFoldDB" id="T1KQM4"/>
<evidence type="ECO:0000313" key="2">
    <source>
        <dbReference type="Proteomes" id="UP000015104"/>
    </source>
</evidence>